<dbReference type="Pfam" id="PF16124">
    <property type="entry name" value="RecQ_Zn_bind"/>
    <property type="match status" value="1"/>
</dbReference>
<evidence type="ECO:0000256" key="9">
    <source>
        <dbReference type="ARBA" id="ARBA00023235"/>
    </source>
</evidence>
<organism evidence="18 19">
    <name type="scientific">Tepidiforma thermophila (strain KCTC 52669 / CGMCC 1.13589 / G233)</name>
    <dbReference type="NCBI Taxonomy" id="2761530"/>
    <lineage>
        <taxon>Bacteria</taxon>
        <taxon>Bacillati</taxon>
        <taxon>Chloroflexota</taxon>
        <taxon>Tepidiformia</taxon>
        <taxon>Tepidiformales</taxon>
        <taxon>Tepidiformaceae</taxon>
        <taxon>Tepidiforma</taxon>
    </lineage>
</organism>
<dbReference type="GO" id="GO:0005737">
    <property type="term" value="C:cytoplasm"/>
    <property type="evidence" value="ECO:0007669"/>
    <property type="project" value="TreeGrafter"/>
</dbReference>
<evidence type="ECO:0000256" key="4">
    <source>
        <dbReference type="ARBA" id="ARBA00022741"/>
    </source>
</evidence>
<keyword evidence="4" id="KW-0547">Nucleotide-binding</keyword>
<dbReference type="AlphaFoldDB" id="A0A2A9HCM7"/>
<dbReference type="GO" id="GO:0005524">
    <property type="term" value="F:ATP binding"/>
    <property type="evidence" value="ECO:0007669"/>
    <property type="project" value="UniProtKB-KW"/>
</dbReference>
<feature type="domain" description="Helicase C-terminal" evidence="17">
    <location>
        <begin position="265"/>
        <end position="429"/>
    </location>
</feature>
<evidence type="ECO:0000313" key="18">
    <source>
        <dbReference type="EMBL" id="PFG73073.1"/>
    </source>
</evidence>
<dbReference type="InterPro" id="IPR004589">
    <property type="entry name" value="DNA_helicase_ATP-dep_RecQ"/>
</dbReference>
<evidence type="ECO:0000256" key="13">
    <source>
        <dbReference type="ARBA" id="ARBA00044550"/>
    </source>
</evidence>
<evidence type="ECO:0000256" key="12">
    <source>
        <dbReference type="ARBA" id="ARBA00044535"/>
    </source>
</evidence>
<comment type="caution">
    <text evidence="18">The sequence shown here is derived from an EMBL/GenBank/DDBJ whole genome shotgun (WGS) entry which is preliminary data.</text>
</comment>
<accession>A0A2A9HCM7</accession>
<dbReference type="PROSITE" id="PS51194">
    <property type="entry name" value="HELICASE_CTER"/>
    <property type="match status" value="1"/>
</dbReference>
<dbReference type="PROSITE" id="PS50967">
    <property type="entry name" value="HRDC"/>
    <property type="match status" value="1"/>
</dbReference>
<keyword evidence="6 18" id="KW-0347">Helicase</keyword>
<keyword evidence="5" id="KW-0378">Hydrolase</keyword>
<comment type="similarity">
    <text evidence="2">Belongs to the helicase family. RecQ subfamily.</text>
</comment>
<dbReference type="CDD" id="cd17920">
    <property type="entry name" value="DEXHc_RecQ"/>
    <property type="match status" value="1"/>
</dbReference>
<evidence type="ECO:0000256" key="2">
    <source>
        <dbReference type="ARBA" id="ARBA00005446"/>
    </source>
</evidence>
<dbReference type="InterPro" id="IPR027417">
    <property type="entry name" value="P-loop_NTPase"/>
</dbReference>
<dbReference type="SMART" id="SM00341">
    <property type="entry name" value="HRDC"/>
    <property type="match status" value="1"/>
</dbReference>
<dbReference type="InterPro" id="IPR011545">
    <property type="entry name" value="DEAD/DEAH_box_helicase_dom"/>
</dbReference>
<dbReference type="GO" id="GO:0016787">
    <property type="term" value="F:hydrolase activity"/>
    <property type="evidence" value="ECO:0007669"/>
    <property type="project" value="UniProtKB-KW"/>
</dbReference>
<keyword evidence="19" id="KW-1185">Reference proteome</keyword>
<dbReference type="InterPro" id="IPR044876">
    <property type="entry name" value="HRDC_dom_sf"/>
</dbReference>
<keyword evidence="9" id="KW-0413">Isomerase</keyword>
<dbReference type="EC" id="5.6.2.4" evidence="11"/>
<feature type="domain" description="Helicase ATP-binding" evidence="16">
    <location>
        <begin position="76"/>
        <end position="245"/>
    </location>
</feature>
<dbReference type="SUPFAM" id="SSF47819">
    <property type="entry name" value="HRDC-like"/>
    <property type="match status" value="1"/>
</dbReference>
<feature type="domain" description="HRDC" evidence="15">
    <location>
        <begin position="532"/>
        <end position="612"/>
    </location>
</feature>
<dbReference type="Pfam" id="PF00270">
    <property type="entry name" value="DEAD"/>
    <property type="match status" value="1"/>
</dbReference>
<dbReference type="Pfam" id="PF14493">
    <property type="entry name" value="HTH_40"/>
    <property type="match status" value="1"/>
</dbReference>
<dbReference type="PANTHER" id="PTHR13710">
    <property type="entry name" value="DNA HELICASE RECQ FAMILY MEMBER"/>
    <property type="match status" value="1"/>
</dbReference>
<dbReference type="GO" id="GO:0003677">
    <property type="term" value="F:DNA binding"/>
    <property type="evidence" value="ECO:0007669"/>
    <property type="project" value="UniProtKB-KW"/>
</dbReference>
<evidence type="ECO:0000259" key="15">
    <source>
        <dbReference type="PROSITE" id="PS50967"/>
    </source>
</evidence>
<dbReference type="SMART" id="SM00490">
    <property type="entry name" value="HELICc"/>
    <property type="match status" value="1"/>
</dbReference>
<dbReference type="EMBL" id="PDJQ01000001">
    <property type="protein sequence ID" value="PFG73073.1"/>
    <property type="molecule type" value="Genomic_DNA"/>
</dbReference>
<dbReference type="Pfam" id="PF00271">
    <property type="entry name" value="Helicase_C"/>
    <property type="match status" value="1"/>
</dbReference>
<evidence type="ECO:0000256" key="11">
    <source>
        <dbReference type="ARBA" id="ARBA00034808"/>
    </source>
</evidence>
<dbReference type="Gene3D" id="1.10.150.80">
    <property type="entry name" value="HRDC domain"/>
    <property type="match status" value="1"/>
</dbReference>
<dbReference type="GO" id="GO:0006281">
    <property type="term" value="P:DNA repair"/>
    <property type="evidence" value="ECO:0007669"/>
    <property type="project" value="TreeGrafter"/>
</dbReference>
<dbReference type="InterPro" id="IPR014001">
    <property type="entry name" value="Helicase_ATP-bd"/>
</dbReference>
<evidence type="ECO:0000256" key="1">
    <source>
        <dbReference type="ARBA" id="ARBA00001946"/>
    </source>
</evidence>
<dbReference type="GO" id="GO:0030894">
    <property type="term" value="C:replisome"/>
    <property type="evidence" value="ECO:0007669"/>
    <property type="project" value="TreeGrafter"/>
</dbReference>
<feature type="region of interest" description="Disordered" evidence="14">
    <location>
        <begin position="1"/>
        <end position="32"/>
    </location>
</feature>
<sequence>MPGRASSSRLQAGEGEAGDAAGFKPGRRDGGAERGGFRTGVLYWGAVPGELLGRARAVLRDVFGYGSFRPGQEAVIADVLAGRDTLVVMPTGGGKSICYQVPALALERGLTLVVSPLLALMKDQVDALRAMGVPAAAITSMQGADEQRAVLAACAQGRVRLLYVAPERFQSGAFLAALRGLEVARLAVDEAHCISQWGHDFRPSYRDLGPVRERLGFPPTVALTATADPLVRQDILERLRLREPAVHVAGFDRPNLRLETLRVGSLGEKAEAVAEELAGLRGASAIVYCATRRRTEDLAAELQRRGIRCAAYHAGMADADRRRVQDAFARDAVRVIVATNAFGMGIDKPDVRLVVHHDLPDSLEAYYQEAGRAGRDGDPARCLLLYSPRDRSLREYFIDMAHPSAERVLEIYRALAAAEGRRVHVRDLMREEDEPGFNAAVRALVESGVAVKQGWTLAATRPDGEGLIDTAMLEAHREHSFRKLDAMEAYAQSRTCLRARVLQYFGETPPPSCGNCGPCLAGERGGEAGGRPAAGEALFQELRAIRRALAEADGVAPYIVASDAVLREIARRRPRNRAEMLAVPGMGRMKFERYGEQFLAATRAAAGSVPPRPAAPGRFTRPAVREAAAFAPTVRETLSLYADGLRDVGEMAKARAMAPATIVSHLAELIAAGAIPSLEGLVAPEKVELVRAAAGGQPIGSLKPLKERLGDAVSYDELHLVRAWLSRRR</sequence>
<comment type="cofactor">
    <cofactor evidence="1">
        <name>Mg(2+)</name>
        <dbReference type="ChEBI" id="CHEBI:18420"/>
    </cofactor>
</comment>
<keyword evidence="8" id="KW-0238">DNA-binding</keyword>
<dbReference type="InterPro" id="IPR029491">
    <property type="entry name" value="Helicase_HTH"/>
</dbReference>
<evidence type="ECO:0000256" key="5">
    <source>
        <dbReference type="ARBA" id="ARBA00022801"/>
    </source>
</evidence>
<evidence type="ECO:0000256" key="3">
    <source>
        <dbReference type="ARBA" id="ARBA00022723"/>
    </source>
</evidence>
<gene>
    <name evidence="18" type="ORF">A9A59_0266</name>
</gene>
<dbReference type="GO" id="GO:0043590">
    <property type="term" value="C:bacterial nucleoid"/>
    <property type="evidence" value="ECO:0007669"/>
    <property type="project" value="TreeGrafter"/>
</dbReference>
<dbReference type="Proteomes" id="UP000223071">
    <property type="component" value="Unassembled WGS sequence"/>
</dbReference>
<evidence type="ECO:0000256" key="14">
    <source>
        <dbReference type="SAM" id="MobiDB-lite"/>
    </source>
</evidence>
<dbReference type="GO" id="GO:0009378">
    <property type="term" value="F:four-way junction helicase activity"/>
    <property type="evidence" value="ECO:0007669"/>
    <property type="project" value="TreeGrafter"/>
</dbReference>
<dbReference type="SUPFAM" id="SSF52540">
    <property type="entry name" value="P-loop containing nucleoside triphosphate hydrolases"/>
    <property type="match status" value="1"/>
</dbReference>
<dbReference type="PANTHER" id="PTHR13710:SF105">
    <property type="entry name" value="ATP-DEPENDENT DNA HELICASE Q1"/>
    <property type="match status" value="1"/>
</dbReference>
<keyword evidence="7" id="KW-0067">ATP-binding</keyword>
<dbReference type="FunFam" id="3.40.50.300:FF:000296">
    <property type="entry name" value="ATP-dependent DNA helicase RecQ"/>
    <property type="match status" value="1"/>
</dbReference>
<comment type="catalytic activity">
    <reaction evidence="10">
        <text>Couples ATP hydrolysis with the unwinding of duplex DNA by translocating in the 3'-5' direction.</text>
        <dbReference type="EC" id="5.6.2.4"/>
    </reaction>
</comment>
<evidence type="ECO:0000256" key="6">
    <source>
        <dbReference type="ARBA" id="ARBA00022806"/>
    </source>
</evidence>
<dbReference type="InterPro" id="IPR010997">
    <property type="entry name" value="HRDC-like_sf"/>
</dbReference>
<proteinExistence type="inferred from homology"/>
<dbReference type="InterPro" id="IPR032284">
    <property type="entry name" value="RecQ_Zn-bd"/>
</dbReference>
<dbReference type="PROSITE" id="PS51192">
    <property type="entry name" value="HELICASE_ATP_BIND_1"/>
    <property type="match status" value="1"/>
</dbReference>
<protein>
    <recommendedName>
        <fullName evidence="12">ATP-dependent DNA helicase RecQ</fullName>
        <ecNumber evidence="11">5.6.2.4</ecNumber>
    </recommendedName>
    <alternativeName>
        <fullName evidence="13">DNA 3'-5' helicase RecQ</fullName>
    </alternativeName>
</protein>
<keyword evidence="3" id="KW-0479">Metal-binding</keyword>
<evidence type="ECO:0000259" key="17">
    <source>
        <dbReference type="PROSITE" id="PS51194"/>
    </source>
</evidence>
<dbReference type="NCBIfam" id="TIGR00614">
    <property type="entry name" value="recQ_fam"/>
    <property type="match status" value="1"/>
</dbReference>
<dbReference type="InterPro" id="IPR002121">
    <property type="entry name" value="HRDC_dom"/>
</dbReference>
<dbReference type="Pfam" id="PF00570">
    <property type="entry name" value="HRDC"/>
    <property type="match status" value="1"/>
</dbReference>
<evidence type="ECO:0000256" key="7">
    <source>
        <dbReference type="ARBA" id="ARBA00022840"/>
    </source>
</evidence>
<evidence type="ECO:0000256" key="8">
    <source>
        <dbReference type="ARBA" id="ARBA00023125"/>
    </source>
</evidence>
<dbReference type="GO" id="GO:0006310">
    <property type="term" value="P:DNA recombination"/>
    <property type="evidence" value="ECO:0007669"/>
    <property type="project" value="InterPro"/>
</dbReference>
<feature type="compositionally biased region" description="Polar residues" evidence="14">
    <location>
        <begin position="1"/>
        <end position="10"/>
    </location>
</feature>
<dbReference type="SMART" id="SM00487">
    <property type="entry name" value="DEXDc"/>
    <property type="match status" value="1"/>
</dbReference>
<reference evidence="18 19" key="1">
    <citation type="submission" date="2017-09" db="EMBL/GenBank/DDBJ databases">
        <title>Sequencing the genomes of two abundant thermophiles in Great Basin hot springs: Thermocrinis jamiesonii and novel Chloroflexi Thermoflexus hugenholtzii.</title>
        <authorList>
            <person name="Hedlund B."/>
        </authorList>
    </citation>
    <scope>NUCLEOTIDE SEQUENCE [LARGE SCALE GENOMIC DNA]</scope>
    <source>
        <strain evidence="18 19">G233</strain>
    </source>
</reference>
<feature type="compositionally biased region" description="Low complexity" evidence="14">
    <location>
        <begin position="12"/>
        <end position="22"/>
    </location>
</feature>
<dbReference type="InterPro" id="IPR001650">
    <property type="entry name" value="Helicase_C-like"/>
</dbReference>
<dbReference type="CDD" id="cd18794">
    <property type="entry name" value="SF2_C_RecQ"/>
    <property type="match status" value="1"/>
</dbReference>
<name>A0A2A9HCM7_TEPT2</name>
<evidence type="ECO:0000259" key="16">
    <source>
        <dbReference type="PROSITE" id="PS51192"/>
    </source>
</evidence>
<dbReference type="Gene3D" id="3.40.50.300">
    <property type="entry name" value="P-loop containing nucleotide triphosphate hydrolases"/>
    <property type="match status" value="2"/>
</dbReference>
<evidence type="ECO:0000256" key="10">
    <source>
        <dbReference type="ARBA" id="ARBA00034617"/>
    </source>
</evidence>
<dbReference type="GO" id="GO:0043138">
    <property type="term" value="F:3'-5' DNA helicase activity"/>
    <property type="evidence" value="ECO:0007669"/>
    <property type="project" value="UniProtKB-EC"/>
</dbReference>
<dbReference type="GO" id="GO:0046872">
    <property type="term" value="F:metal ion binding"/>
    <property type="evidence" value="ECO:0007669"/>
    <property type="project" value="UniProtKB-KW"/>
</dbReference>
<evidence type="ECO:0000313" key="19">
    <source>
        <dbReference type="Proteomes" id="UP000223071"/>
    </source>
</evidence>